<dbReference type="EMBL" id="AP003451">
    <property type="protein sequence ID" value="BAD87731.1"/>
    <property type="molecule type" value="Genomic_DNA"/>
</dbReference>
<feature type="compositionally biased region" description="Basic and acidic residues" evidence="1">
    <location>
        <begin position="1"/>
        <end position="25"/>
    </location>
</feature>
<sequence length="237" mass="26112">MRFGDGVRRGDRRLREGGGELRRGSTGDGGAGRIARRLWLAATESKTRERERRERWGEMVMGSQIDATRATSHGGGDGTRVRGRRELGGFPGGDRRQDDGRQRRDARPRELGMERRRDGGDAGRRGSVSPGEGAAVFVEFGAMRLWRGVRGGATWPWHVVGRTGGWYGATRYGNEGGTVQRLGSVFRRTPCVHALAGSRKGTMSRNGLRWAGLLRGKKRGEVEESWAEREGREGGPI</sequence>
<dbReference type="AlphaFoldDB" id="Q5JLC7"/>
<accession>Q5JLC7</accession>
<reference evidence="2" key="1">
    <citation type="journal article" date="2002" name="Nature">
        <title>The genome sequence and structure of rice chromosome 1.</title>
        <authorList>
            <person name="Sasaki T."/>
            <person name="Matsumoto T."/>
            <person name="Yamamoto K."/>
            <person name="Sakata K."/>
            <person name="Baba T."/>
            <person name="Katayose Y."/>
            <person name="Wu J."/>
            <person name="Niimura Y."/>
            <person name="Cheng Z."/>
            <person name="Nagamura Y."/>
            <person name="Antonio B.A."/>
            <person name="Kanamori H."/>
            <person name="Hosokawa S."/>
            <person name="Masukawa M."/>
            <person name="Arikawa K."/>
            <person name="Chiden Y."/>
            <person name="Hayashi M."/>
            <person name="Okamoto M."/>
            <person name="Ando T."/>
            <person name="Aoki H."/>
            <person name="Arita K."/>
            <person name="Hamada M."/>
            <person name="Harada C."/>
            <person name="Hijishita S."/>
            <person name="Honda M."/>
            <person name="Ichikawa Y."/>
            <person name="Idonuma A."/>
            <person name="Iijima M."/>
            <person name="Ikeda M."/>
            <person name="Ikeno M."/>
            <person name="Itoh S."/>
            <person name="Itoh T."/>
            <person name="Itoh Y."/>
            <person name="Itoh Y."/>
            <person name="Iwabuchi A."/>
            <person name="Kamiya K."/>
            <person name="Karasawa W."/>
            <person name="Katagiri S."/>
            <person name="Kikuta A."/>
            <person name="Kobayashi N."/>
            <person name="Kono I."/>
            <person name="Machita K."/>
            <person name="Maehara T."/>
            <person name="Mizuno H."/>
            <person name="Mizubayashi T."/>
            <person name="Mukai Y."/>
            <person name="Nagasaki H."/>
            <person name="Nakashima M."/>
            <person name="Nakama Y."/>
            <person name="Nakamichi Y."/>
            <person name="Nakamura M."/>
            <person name="Namiki N."/>
            <person name="Negishi M."/>
            <person name="Ohta I."/>
            <person name="Ono N."/>
            <person name="Saji S."/>
            <person name="Sakai K."/>
            <person name="Shibata M."/>
            <person name="Shimokawa T."/>
            <person name="Shomura A."/>
            <person name="Song J."/>
            <person name="Takazaki Y."/>
            <person name="Terasawa K."/>
            <person name="Tsuji K."/>
            <person name="Waki K."/>
            <person name="Yamagata H."/>
            <person name="Yamane H."/>
            <person name="Yoshiki S."/>
            <person name="Yoshihara R."/>
            <person name="Yukawa K."/>
            <person name="Zhong H."/>
            <person name="Iwama H."/>
            <person name="Endo T."/>
            <person name="Ito H."/>
            <person name="Hahn J.H."/>
            <person name="Kim H.I."/>
            <person name="Eun M.Y."/>
            <person name="Yano M."/>
            <person name="Jiang J."/>
            <person name="Gojobori T."/>
        </authorList>
    </citation>
    <scope>NUCLEOTIDE SEQUENCE [LARGE SCALE GENOMIC DNA]</scope>
</reference>
<feature type="compositionally biased region" description="Basic and acidic residues" evidence="1">
    <location>
        <begin position="45"/>
        <end position="57"/>
    </location>
</feature>
<evidence type="ECO:0000256" key="1">
    <source>
        <dbReference type="SAM" id="MobiDB-lite"/>
    </source>
</evidence>
<name>Q5JLC7_ORYSJ</name>
<dbReference type="Proteomes" id="UP000817658">
    <property type="component" value="Chromosome 1"/>
</dbReference>
<proteinExistence type="predicted"/>
<feature type="compositionally biased region" description="Basic and acidic residues" evidence="1">
    <location>
        <begin position="93"/>
        <end position="124"/>
    </location>
</feature>
<feature type="region of interest" description="Disordered" evidence="1">
    <location>
        <begin position="1"/>
        <end position="31"/>
    </location>
</feature>
<feature type="compositionally biased region" description="Basic and acidic residues" evidence="1">
    <location>
        <begin position="219"/>
        <end position="237"/>
    </location>
</feature>
<protein>
    <submittedName>
        <fullName evidence="2">Uncharacterized protein</fullName>
    </submittedName>
</protein>
<feature type="region of interest" description="Disordered" evidence="1">
    <location>
        <begin position="44"/>
        <end position="131"/>
    </location>
</feature>
<organism evidence="2">
    <name type="scientific">Oryza sativa subsp. japonica</name>
    <name type="common">Rice</name>
    <dbReference type="NCBI Taxonomy" id="39947"/>
    <lineage>
        <taxon>Eukaryota</taxon>
        <taxon>Viridiplantae</taxon>
        <taxon>Streptophyta</taxon>
        <taxon>Embryophyta</taxon>
        <taxon>Tracheophyta</taxon>
        <taxon>Spermatophyta</taxon>
        <taxon>Magnoliopsida</taxon>
        <taxon>Liliopsida</taxon>
        <taxon>Poales</taxon>
        <taxon>Poaceae</taxon>
        <taxon>BOP clade</taxon>
        <taxon>Oryzoideae</taxon>
        <taxon>Oryzeae</taxon>
        <taxon>Oryzinae</taxon>
        <taxon>Oryza</taxon>
        <taxon>Oryza sativa</taxon>
    </lineage>
</organism>
<gene>
    <name evidence="2" type="primary">P0413C03.14</name>
</gene>
<evidence type="ECO:0000313" key="2">
    <source>
        <dbReference type="EMBL" id="BAD87731.1"/>
    </source>
</evidence>
<feature type="region of interest" description="Disordered" evidence="1">
    <location>
        <begin position="218"/>
        <end position="237"/>
    </location>
</feature>